<dbReference type="InterPro" id="IPR005467">
    <property type="entry name" value="His_kinase_dom"/>
</dbReference>
<dbReference type="Pfam" id="PF00512">
    <property type="entry name" value="HisKA"/>
    <property type="match status" value="1"/>
</dbReference>
<dbReference type="Pfam" id="PF00672">
    <property type="entry name" value="HAMP"/>
    <property type="match status" value="1"/>
</dbReference>
<comment type="subcellular location">
    <subcellularLocation>
        <location evidence="2">Membrane</location>
    </subcellularLocation>
</comment>
<dbReference type="EMBL" id="JAMJEV010000027">
    <property type="protein sequence ID" value="MDO0825540.1"/>
    <property type="molecule type" value="Genomic_DNA"/>
</dbReference>
<dbReference type="GO" id="GO:0016301">
    <property type="term" value="F:kinase activity"/>
    <property type="evidence" value="ECO:0007669"/>
    <property type="project" value="UniProtKB-KW"/>
</dbReference>
<evidence type="ECO:0000256" key="2">
    <source>
        <dbReference type="ARBA" id="ARBA00004370"/>
    </source>
</evidence>
<evidence type="ECO:0000256" key="5">
    <source>
        <dbReference type="ARBA" id="ARBA00022679"/>
    </source>
</evidence>
<dbReference type="EC" id="2.7.13.3" evidence="3"/>
<evidence type="ECO:0000256" key="7">
    <source>
        <dbReference type="ARBA" id="ARBA00022777"/>
    </source>
</evidence>
<evidence type="ECO:0000256" key="4">
    <source>
        <dbReference type="ARBA" id="ARBA00022553"/>
    </source>
</evidence>
<comment type="caution">
    <text evidence="14">The sequence shown here is derived from an EMBL/GenBank/DDBJ whole genome shotgun (WGS) entry which is preliminary data.</text>
</comment>
<evidence type="ECO:0000313" key="14">
    <source>
        <dbReference type="EMBL" id="MDO0825540.1"/>
    </source>
</evidence>
<sequence>MLSNISLRLRLTILTGSIMVLVCACLTIGSVFSAGYTFYKPIEAIFVAPSSPVPTVTDPERAEQVAPLTNASVIRVFENSKKNFMLQSILLMVVITGIGTILTWVVVGKALKPVATLSKIIEDVDENNLRSQIPVPRSNDEVARLTHSFNNMLEKISAAFDSQKRFAQNAAHELKTPLSAILTNIEVLEIDEDSVNIDEYKETLLAVKQNAERMATLVTDLLVLNAAPQSMDSSHFSIRDLLSSILNDNNNDIQRKNISVCIDGEKKIDGSRFLLERAFSNIIQNAIRYNHNNGTIVITCSESSITISDTGIGIPADNLPHIFEPFYCVDASRSRELGGSGLGLAITKEIFDKYDIQIDITSSESTGTVITLTNI</sequence>
<evidence type="ECO:0000259" key="12">
    <source>
        <dbReference type="PROSITE" id="PS50109"/>
    </source>
</evidence>
<dbReference type="InterPro" id="IPR003594">
    <property type="entry name" value="HATPase_dom"/>
</dbReference>
<dbReference type="SMART" id="SM00304">
    <property type="entry name" value="HAMP"/>
    <property type="match status" value="1"/>
</dbReference>
<dbReference type="SUPFAM" id="SSF158472">
    <property type="entry name" value="HAMP domain-like"/>
    <property type="match status" value="1"/>
</dbReference>
<dbReference type="PANTHER" id="PTHR45436">
    <property type="entry name" value="SENSOR HISTIDINE KINASE YKOH"/>
    <property type="match status" value="1"/>
</dbReference>
<dbReference type="PANTHER" id="PTHR45436:SF5">
    <property type="entry name" value="SENSOR HISTIDINE KINASE TRCS"/>
    <property type="match status" value="1"/>
</dbReference>
<keyword evidence="8 11" id="KW-1133">Transmembrane helix</keyword>
<feature type="domain" description="Histidine kinase" evidence="12">
    <location>
        <begin position="169"/>
        <end position="375"/>
    </location>
</feature>
<evidence type="ECO:0000256" key="11">
    <source>
        <dbReference type="SAM" id="Phobius"/>
    </source>
</evidence>
<dbReference type="CDD" id="cd06225">
    <property type="entry name" value="HAMP"/>
    <property type="match status" value="1"/>
</dbReference>
<dbReference type="RefSeq" id="WP_302050095.1">
    <property type="nucleotide sequence ID" value="NZ_JAMJEV010000027.1"/>
</dbReference>
<keyword evidence="15" id="KW-1185">Reference proteome</keyword>
<gene>
    <name evidence="14" type="ORF">M8H41_22255</name>
</gene>
<feature type="transmembrane region" description="Helical" evidence="11">
    <location>
        <begin position="12"/>
        <end position="39"/>
    </location>
</feature>
<dbReference type="InterPro" id="IPR003661">
    <property type="entry name" value="HisK_dim/P_dom"/>
</dbReference>
<feature type="domain" description="HAMP" evidence="13">
    <location>
        <begin position="108"/>
        <end position="161"/>
    </location>
</feature>
<evidence type="ECO:0000313" key="15">
    <source>
        <dbReference type="Proteomes" id="UP001176021"/>
    </source>
</evidence>
<dbReference type="InterPro" id="IPR003660">
    <property type="entry name" value="HAMP_dom"/>
</dbReference>
<evidence type="ECO:0000256" key="9">
    <source>
        <dbReference type="ARBA" id="ARBA00023012"/>
    </source>
</evidence>
<dbReference type="InterPro" id="IPR050428">
    <property type="entry name" value="TCS_sensor_his_kinase"/>
</dbReference>
<evidence type="ECO:0000256" key="8">
    <source>
        <dbReference type="ARBA" id="ARBA00022989"/>
    </source>
</evidence>
<comment type="catalytic activity">
    <reaction evidence="1">
        <text>ATP + protein L-histidine = ADP + protein N-phospho-L-histidine.</text>
        <dbReference type="EC" id="2.7.13.3"/>
    </reaction>
</comment>
<dbReference type="Gene3D" id="3.30.565.10">
    <property type="entry name" value="Histidine kinase-like ATPase, C-terminal domain"/>
    <property type="match status" value="1"/>
</dbReference>
<dbReference type="SUPFAM" id="SSF55874">
    <property type="entry name" value="ATPase domain of HSP90 chaperone/DNA topoisomerase II/histidine kinase"/>
    <property type="match status" value="1"/>
</dbReference>
<protein>
    <recommendedName>
        <fullName evidence="3">histidine kinase</fullName>
        <ecNumber evidence="3">2.7.13.3</ecNumber>
    </recommendedName>
</protein>
<evidence type="ECO:0000256" key="6">
    <source>
        <dbReference type="ARBA" id="ARBA00022692"/>
    </source>
</evidence>
<dbReference type="CDD" id="cd00082">
    <property type="entry name" value="HisKA"/>
    <property type="match status" value="1"/>
</dbReference>
<dbReference type="SMART" id="SM00387">
    <property type="entry name" value="HATPase_c"/>
    <property type="match status" value="1"/>
</dbReference>
<dbReference type="PRINTS" id="PR00344">
    <property type="entry name" value="BCTRLSENSOR"/>
</dbReference>
<dbReference type="Pfam" id="PF02518">
    <property type="entry name" value="HATPase_c"/>
    <property type="match status" value="1"/>
</dbReference>
<dbReference type="SMART" id="SM00388">
    <property type="entry name" value="HisKA"/>
    <property type="match status" value="1"/>
</dbReference>
<dbReference type="InterPro" id="IPR036890">
    <property type="entry name" value="HATPase_C_sf"/>
</dbReference>
<evidence type="ECO:0000256" key="3">
    <source>
        <dbReference type="ARBA" id="ARBA00012438"/>
    </source>
</evidence>
<dbReference type="Gene3D" id="1.10.287.130">
    <property type="match status" value="1"/>
</dbReference>
<accession>A0ABT8QY42</accession>
<dbReference type="PROSITE" id="PS50885">
    <property type="entry name" value="HAMP"/>
    <property type="match status" value="1"/>
</dbReference>
<dbReference type="CDD" id="cd00075">
    <property type="entry name" value="HATPase"/>
    <property type="match status" value="1"/>
</dbReference>
<dbReference type="SUPFAM" id="SSF47384">
    <property type="entry name" value="Homodimeric domain of signal transducing histidine kinase"/>
    <property type="match status" value="1"/>
</dbReference>
<keyword evidence="6 11" id="KW-0812">Transmembrane</keyword>
<proteinExistence type="predicted"/>
<keyword evidence="10 11" id="KW-0472">Membrane</keyword>
<dbReference type="Gene3D" id="6.10.340.10">
    <property type="match status" value="1"/>
</dbReference>
<dbReference type="InterPro" id="IPR036097">
    <property type="entry name" value="HisK_dim/P_sf"/>
</dbReference>
<keyword evidence="9" id="KW-0902">Two-component regulatory system</keyword>
<dbReference type="InterPro" id="IPR004358">
    <property type="entry name" value="Sig_transdc_His_kin-like_C"/>
</dbReference>
<feature type="transmembrane region" description="Helical" evidence="11">
    <location>
        <begin position="84"/>
        <end position="107"/>
    </location>
</feature>
<keyword evidence="5" id="KW-0808">Transferase</keyword>
<evidence type="ECO:0000256" key="10">
    <source>
        <dbReference type="ARBA" id="ARBA00023136"/>
    </source>
</evidence>
<organism evidence="14 15">
    <name type="scientific">Desulfosporosinus nitroreducens</name>
    <dbReference type="NCBI Taxonomy" id="2018668"/>
    <lineage>
        <taxon>Bacteria</taxon>
        <taxon>Bacillati</taxon>
        <taxon>Bacillota</taxon>
        <taxon>Clostridia</taxon>
        <taxon>Eubacteriales</taxon>
        <taxon>Desulfitobacteriaceae</taxon>
        <taxon>Desulfosporosinus</taxon>
    </lineage>
</organism>
<keyword evidence="4" id="KW-0597">Phosphoprotein</keyword>
<reference evidence="14" key="1">
    <citation type="submission" date="2022-05" db="EMBL/GenBank/DDBJ databases">
        <title>Expanded diversity of anoxic marine methylotrophy in a Black Sea sulfate reducing microorganism.</title>
        <authorList>
            <person name="Fischer P.Q."/>
            <person name="Stams A.J.M."/>
            <person name="Villanueva L."/>
            <person name="Sousa D.Z."/>
        </authorList>
    </citation>
    <scope>NUCLEOTIDE SEQUENCE</scope>
    <source>
        <strain evidence="14">P130</strain>
    </source>
</reference>
<keyword evidence="7 14" id="KW-0418">Kinase</keyword>
<name>A0ABT8QY42_9FIRM</name>
<evidence type="ECO:0000256" key="1">
    <source>
        <dbReference type="ARBA" id="ARBA00000085"/>
    </source>
</evidence>
<dbReference type="PROSITE" id="PS50109">
    <property type="entry name" value="HIS_KIN"/>
    <property type="match status" value="1"/>
</dbReference>
<evidence type="ECO:0000259" key="13">
    <source>
        <dbReference type="PROSITE" id="PS50885"/>
    </source>
</evidence>
<dbReference type="Proteomes" id="UP001176021">
    <property type="component" value="Unassembled WGS sequence"/>
</dbReference>